<dbReference type="EC" id="4.98.1.1" evidence="9 10"/>
<dbReference type="InterPro" id="IPR033659">
    <property type="entry name" value="Ferrochelatase_N"/>
</dbReference>
<feature type="binding site" evidence="9">
    <location>
        <position position="276"/>
    </location>
    <ligand>
        <name>Fe(2+)</name>
        <dbReference type="ChEBI" id="CHEBI:29033"/>
    </ligand>
</feature>
<evidence type="ECO:0000256" key="9">
    <source>
        <dbReference type="HAMAP-Rule" id="MF_00323"/>
    </source>
</evidence>
<dbReference type="SUPFAM" id="SSF53800">
    <property type="entry name" value="Chelatase"/>
    <property type="match status" value="1"/>
</dbReference>
<comment type="function">
    <text evidence="9 10">Catalyzes the ferrous insertion into protoporphyrin IX.</text>
</comment>
<dbReference type="GO" id="GO:0004325">
    <property type="term" value="F:ferrochelatase activity"/>
    <property type="evidence" value="ECO:0007669"/>
    <property type="project" value="UniProtKB-UniRule"/>
</dbReference>
<proteinExistence type="inferred from homology"/>
<comment type="catalytic activity">
    <reaction evidence="9 10">
        <text>heme b + 2 H(+) = protoporphyrin IX + Fe(2+)</text>
        <dbReference type="Rhea" id="RHEA:22584"/>
        <dbReference type="ChEBI" id="CHEBI:15378"/>
        <dbReference type="ChEBI" id="CHEBI:29033"/>
        <dbReference type="ChEBI" id="CHEBI:57306"/>
        <dbReference type="ChEBI" id="CHEBI:60344"/>
        <dbReference type="EC" id="4.98.1.1"/>
    </reaction>
</comment>
<dbReference type="HAMAP" id="MF_00323">
    <property type="entry name" value="Ferrochelatase"/>
    <property type="match status" value="1"/>
</dbReference>
<dbReference type="Proteomes" id="UP001164748">
    <property type="component" value="Chromosome"/>
</dbReference>
<dbReference type="PROSITE" id="PS00534">
    <property type="entry name" value="FERROCHELATASE"/>
    <property type="match status" value="1"/>
</dbReference>
<dbReference type="PANTHER" id="PTHR11108:SF1">
    <property type="entry name" value="FERROCHELATASE, MITOCHONDRIAL"/>
    <property type="match status" value="1"/>
</dbReference>
<keyword evidence="2 9" id="KW-0963">Cytoplasm</keyword>
<accession>A0AA47KMF4</accession>
<dbReference type="EMBL" id="CP114588">
    <property type="protein sequence ID" value="WBA09458.1"/>
    <property type="molecule type" value="Genomic_DNA"/>
</dbReference>
<evidence type="ECO:0000256" key="10">
    <source>
        <dbReference type="RuleBase" id="RU000607"/>
    </source>
</evidence>
<comment type="catalytic activity">
    <reaction evidence="8">
        <text>Fe-coproporphyrin III + 2 H(+) = coproporphyrin III + Fe(2+)</text>
        <dbReference type="Rhea" id="RHEA:49572"/>
        <dbReference type="ChEBI" id="CHEBI:15378"/>
        <dbReference type="ChEBI" id="CHEBI:29033"/>
        <dbReference type="ChEBI" id="CHEBI:68438"/>
        <dbReference type="ChEBI" id="CHEBI:131725"/>
        <dbReference type="EC" id="4.99.1.9"/>
    </reaction>
    <physiologicalReaction direction="right-to-left" evidence="8">
        <dbReference type="Rhea" id="RHEA:49574"/>
    </physiologicalReaction>
</comment>
<sequence>MTEKHNQVGVLLVNLGTPDAPTSSAVKRFLSEFLHDHRVVDLTRWLWCPLLHGVILPVRSPKVAKLYQSVWMDEGSPLMVYATRQRDALANKSGLPVALGMTYGSPSMTDGIEQLQQQGCEKVMVLPLYPQYSATTTAAVFDKVAKSLKGRPLLPELRFVHHYHDHPAYQSALADSVRRHWDKHGKGDLLLCSYHGIPQRFADNGDPYPQHCEQTTALLQAELGLPDQAIMMSYQSRFGREEWLKPYTDKTLESLPAKGVKTLDIMTPAFSSDCLETLEEIAGECRDIFLEAGGEAFRFIPCLNDDEAHIELMATLVAEHTQGW</sequence>
<dbReference type="FunFam" id="3.40.50.1400:FF:000002">
    <property type="entry name" value="Ferrochelatase"/>
    <property type="match status" value="1"/>
</dbReference>
<evidence type="ECO:0000256" key="8">
    <source>
        <dbReference type="ARBA" id="ARBA00024536"/>
    </source>
</evidence>
<dbReference type="RefSeq" id="WP_077668775.1">
    <property type="nucleotide sequence ID" value="NZ_CP114588.1"/>
</dbReference>
<dbReference type="CDD" id="cd03411">
    <property type="entry name" value="Ferrochelatase_N"/>
    <property type="match status" value="1"/>
</dbReference>
<comment type="similarity">
    <text evidence="1 9 10">Belongs to the ferrochelatase family.</text>
</comment>
<keyword evidence="5 9" id="KW-0350">Heme biosynthesis</keyword>
<keyword evidence="7 9" id="KW-0627">Porphyrin biosynthesis</keyword>
<evidence type="ECO:0000256" key="7">
    <source>
        <dbReference type="ARBA" id="ARBA00023244"/>
    </source>
</evidence>
<name>A0AA47KMF4_9GAMM</name>
<dbReference type="InterPro" id="IPR033644">
    <property type="entry name" value="Ferrochelatase_C"/>
</dbReference>
<keyword evidence="6 9" id="KW-0456">Lyase</keyword>
<evidence type="ECO:0000256" key="4">
    <source>
        <dbReference type="ARBA" id="ARBA00023004"/>
    </source>
</evidence>
<feature type="binding site" evidence="9">
    <location>
        <position position="195"/>
    </location>
    <ligand>
        <name>Fe(2+)</name>
        <dbReference type="ChEBI" id="CHEBI:29033"/>
    </ligand>
</feature>
<dbReference type="NCBIfam" id="TIGR00109">
    <property type="entry name" value="hemH"/>
    <property type="match status" value="1"/>
</dbReference>
<dbReference type="Gene3D" id="3.40.50.1400">
    <property type="match status" value="2"/>
</dbReference>
<dbReference type="Pfam" id="PF00762">
    <property type="entry name" value="Ferrochelatase"/>
    <property type="match status" value="1"/>
</dbReference>
<comment type="subcellular location">
    <subcellularLocation>
        <location evidence="9 10">Cytoplasm</location>
    </subcellularLocation>
</comment>
<organism evidence="11 12">
    <name type="scientific">Salinivibrio kushneri</name>
    <dbReference type="NCBI Taxonomy" id="1908198"/>
    <lineage>
        <taxon>Bacteria</taxon>
        <taxon>Pseudomonadati</taxon>
        <taxon>Pseudomonadota</taxon>
        <taxon>Gammaproteobacteria</taxon>
        <taxon>Vibrionales</taxon>
        <taxon>Vibrionaceae</taxon>
        <taxon>Salinivibrio</taxon>
    </lineage>
</organism>
<dbReference type="CDD" id="cd00419">
    <property type="entry name" value="Ferrochelatase_C"/>
    <property type="match status" value="1"/>
</dbReference>
<dbReference type="GO" id="GO:0046872">
    <property type="term" value="F:metal ion binding"/>
    <property type="evidence" value="ECO:0007669"/>
    <property type="project" value="UniProtKB-KW"/>
</dbReference>
<dbReference type="GO" id="GO:0005737">
    <property type="term" value="C:cytoplasm"/>
    <property type="evidence" value="ECO:0007669"/>
    <property type="project" value="UniProtKB-SubCell"/>
</dbReference>
<evidence type="ECO:0000256" key="3">
    <source>
        <dbReference type="ARBA" id="ARBA00022723"/>
    </source>
</evidence>
<dbReference type="GO" id="GO:0006783">
    <property type="term" value="P:heme biosynthetic process"/>
    <property type="evidence" value="ECO:0007669"/>
    <property type="project" value="UniProtKB-UniRule"/>
</dbReference>
<evidence type="ECO:0000256" key="1">
    <source>
        <dbReference type="ARBA" id="ARBA00007718"/>
    </source>
</evidence>
<comment type="pathway">
    <text evidence="9 10">Porphyrin-containing compound metabolism; protoheme biosynthesis; protoheme from protoporphyrin-IX: step 1/1.</text>
</comment>
<evidence type="ECO:0000256" key="5">
    <source>
        <dbReference type="ARBA" id="ARBA00023133"/>
    </source>
</evidence>
<evidence type="ECO:0000256" key="2">
    <source>
        <dbReference type="ARBA" id="ARBA00022490"/>
    </source>
</evidence>
<evidence type="ECO:0000313" key="12">
    <source>
        <dbReference type="Proteomes" id="UP001164748"/>
    </source>
</evidence>
<reference evidence="11" key="1">
    <citation type="submission" date="2022-09" db="EMBL/GenBank/DDBJ databases">
        <authorList>
            <person name="Li Z.-J."/>
        </authorList>
    </citation>
    <scope>NUCLEOTIDE SEQUENCE</scope>
    <source>
        <strain evidence="11">TGB11</strain>
    </source>
</reference>
<dbReference type="PANTHER" id="PTHR11108">
    <property type="entry name" value="FERROCHELATASE"/>
    <property type="match status" value="1"/>
</dbReference>
<dbReference type="AlphaFoldDB" id="A0AA47KMF4"/>
<evidence type="ECO:0000313" key="11">
    <source>
        <dbReference type="EMBL" id="WBA09458.1"/>
    </source>
</evidence>
<dbReference type="InterPro" id="IPR019772">
    <property type="entry name" value="Ferrochelatase_AS"/>
</dbReference>
<gene>
    <name evidence="9 11" type="primary">hemH</name>
    <name evidence="11" type="ORF">N8M53_04485</name>
</gene>
<dbReference type="InterPro" id="IPR001015">
    <property type="entry name" value="Ferrochelatase"/>
</dbReference>
<keyword evidence="3 9" id="KW-0479">Metal-binding</keyword>
<evidence type="ECO:0000256" key="6">
    <source>
        <dbReference type="ARBA" id="ARBA00023239"/>
    </source>
</evidence>
<protein>
    <recommendedName>
        <fullName evidence="9 10">Ferrochelatase</fullName>
        <ecNumber evidence="9 10">4.98.1.1</ecNumber>
    </recommendedName>
    <alternativeName>
        <fullName evidence="9">Heme synthase</fullName>
    </alternativeName>
    <alternativeName>
        <fullName evidence="9">Protoheme ferro-lyase</fullName>
    </alternativeName>
</protein>
<keyword evidence="4 9" id="KW-0408">Iron</keyword>